<accession>A0ABU8Y5F6</accession>
<evidence type="ECO:0000313" key="3">
    <source>
        <dbReference type="EMBL" id="MEK0170056.1"/>
    </source>
</evidence>
<dbReference type="PANTHER" id="PTHR43477:SF1">
    <property type="entry name" value="DIHYDROANTICAPSIN 7-DEHYDROGENASE"/>
    <property type="match status" value="1"/>
</dbReference>
<gene>
    <name evidence="3" type="ORF">WMN62_01085</name>
</gene>
<dbReference type="SUPFAM" id="SSF51735">
    <property type="entry name" value="NAD(P)-binding Rossmann-fold domains"/>
    <property type="match status" value="1"/>
</dbReference>
<evidence type="ECO:0000256" key="1">
    <source>
        <dbReference type="ARBA" id="ARBA00006484"/>
    </source>
</evidence>
<dbReference type="Pfam" id="PF00106">
    <property type="entry name" value="adh_short"/>
    <property type="match status" value="1"/>
</dbReference>
<reference evidence="3 4" key="1">
    <citation type="submission" date="2024-03" db="EMBL/GenBank/DDBJ databases">
        <title>Whole genomes of four grape xylem sap localized bacterial endophytes.</title>
        <authorList>
            <person name="Kumar G."/>
            <person name="Savka M.A."/>
        </authorList>
    </citation>
    <scope>NUCLEOTIDE SEQUENCE [LARGE SCALE GENOMIC DNA]</scope>
    <source>
        <strain evidence="3 4">RIT_GXS8</strain>
    </source>
</reference>
<dbReference type="CDD" id="cd05233">
    <property type="entry name" value="SDR_c"/>
    <property type="match status" value="1"/>
</dbReference>
<sequence>MNTTTDTWTTDPADLSRSTVVVIGGSGGVGEGVVRAALAAGATVVATGRDERRLGELAERLGALGLAGTLHTRVLDAMAATLDADVTAMADEFGAFDGVVVSVASWGEQGRKPALALDDDEWQQLLDGNLTSVFRLFRAFLPVTARTGVLVQLNGMSADIPFPGSAAVALSAAATKSLTVTLAAELGGRGPRVVQLVLGVVRTRARQLAGIDDARWIDATQIGDHVVGLVAGTSPLSTEPLQYFTDRAEGPRPGPSMR</sequence>
<evidence type="ECO:0000256" key="2">
    <source>
        <dbReference type="ARBA" id="ARBA00023002"/>
    </source>
</evidence>
<dbReference type="PANTHER" id="PTHR43477">
    <property type="entry name" value="DIHYDROANTICAPSIN 7-DEHYDROGENASE"/>
    <property type="match status" value="1"/>
</dbReference>
<evidence type="ECO:0000313" key="4">
    <source>
        <dbReference type="Proteomes" id="UP001370299"/>
    </source>
</evidence>
<dbReference type="InterPro" id="IPR051122">
    <property type="entry name" value="SDR_DHRS6-like"/>
</dbReference>
<organism evidence="3 4">
    <name type="scientific">Curtobacterium citreum</name>
    <dbReference type="NCBI Taxonomy" id="2036"/>
    <lineage>
        <taxon>Bacteria</taxon>
        <taxon>Bacillati</taxon>
        <taxon>Actinomycetota</taxon>
        <taxon>Actinomycetes</taxon>
        <taxon>Micrococcales</taxon>
        <taxon>Microbacteriaceae</taxon>
        <taxon>Curtobacterium</taxon>
    </lineage>
</organism>
<dbReference type="InterPro" id="IPR036291">
    <property type="entry name" value="NAD(P)-bd_dom_sf"/>
</dbReference>
<dbReference type="Proteomes" id="UP001370299">
    <property type="component" value="Unassembled WGS sequence"/>
</dbReference>
<proteinExistence type="inferred from homology"/>
<name>A0ABU8Y5F6_9MICO</name>
<comment type="caution">
    <text evidence="3">The sequence shown here is derived from an EMBL/GenBank/DDBJ whole genome shotgun (WGS) entry which is preliminary data.</text>
</comment>
<dbReference type="EMBL" id="JBBLYY010000009">
    <property type="protein sequence ID" value="MEK0170056.1"/>
    <property type="molecule type" value="Genomic_DNA"/>
</dbReference>
<keyword evidence="4" id="KW-1185">Reference proteome</keyword>
<dbReference type="Gene3D" id="3.40.50.720">
    <property type="entry name" value="NAD(P)-binding Rossmann-like Domain"/>
    <property type="match status" value="1"/>
</dbReference>
<keyword evidence="2" id="KW-0560">Oxidoreductase</keyword>
<dbReference type="InterPro" id="IPR002347">
    <property type="entry name" value="SDR_fam"/>
</dbReference>
<dbReference type="RefSeq" id="WP_123310118.1">
    <property type="nucleotide sequence ID" value="NZ_JBBKAP010000003.1"/>
</dbReference>
<protein>
    <submittedName>
        <fullName evidence="3">SDR family NAD(P)-dependent oxidoreductase</fullName>
    </submittedName>
</protein>
<comment type="similarity">
    <text evidence="1">Belongs to the short-chain dehydrogenases/reductases (SDR) family.</text>
</comment>